<organism evidence="3 4">
    <name type="scientific">Alkalilimnicola ehrlichii (strain ATCC BAA-1101 / DSM 17681 / MLHE-1)</name>
    <dbReference type="NCBI Taxonomy" id="187272"/>
    <lineage>
        <taxon>Bacteria</taxon>
        <taxon>Pseudomonadati</taxon>
        <taxon>Pseudomonadota</taxon>
        <taxon>Gammaproteobacteria</taxon>
        <taxon>Chromatiales</taxon>
        <taxon>Ectothiorhodospiraceae</taxon>
        <taxon>Alkalilimnicola</taxon>
    </lineage>
</organism>
<dbReference type="PANTHER" id="PTHR46361">
    <property type="entry name" value="ELECTRON CARRIER/ PROTEIN DISULFIDE OXIDOREDUCTASE"/>
    <property type="match status" value="1"/>
</dbReference>
<gene>
    <name evidence="3" type="ordered locus">Mlg_1767</name>
</gene>
<keyword evidence="4" id="KW-1185">Reference proteome</keyword>
<evidence type="ECO:0000256" key="1">
    <source>
        <dbReference type="SAM" id="SignalP"/>
    </source>
</evidence>
<proteinExistence type="predicted"/>
<dbReference type="Proteomes" id="UP000001962">
    <property type="component" value="Chromosome"/>
</dbReference>
<dbReference type="PANTHER" id="PTHR46361:SF3">
    <property type="entry name" value="ELECTRON CARRIER_ PROTEIN DISULFIDE OXIDOREDUCTASE"/>
    <property type="match status" value="1"/>
</dbReference>
<sequence length="291" mass="33160">MSWPLYMPTAALTFAVAVGASAASPTLGAEPGRQTLDETFAPYAELLDRHLLEKALPNGGLVSAFDYQAALDHPETEALLQEQDQLLALFDRASLDERQRAVAFWLNTYNYFMLAHILSNPRNGELVGSVRDYGHLFNPYRVFSQNHFDIGGRKFSLSEIENEILLGDDYRALGWKDARVHFAVNCASVGCPPLRTELYRPDNVDALLAENTRRALRTPRHFELRGDTLYLTELFDWYEEHFVAEQGSVKAWLRAHGEDAVVEAVDRARRIRHTAYDWQLNRPENFPEFSD</sequence>
<feature type="signal peptide" evidence="1">
    <location>
        <begin position="1"/>
        <end position="22"/>
    </location>
</feature>
<accession>Q0A7S4</accession>
<dbReference type="HOGENOM" id="CLU_054137_1_2_6"/>
<feature type="chain" id="PRO_5004167846" description="DUF547 domain-containing protein" evidence="1">
    <location>
        <begin position="23"/>
        <end position="291"/>
    </location>
</feature>
<dbReference type="RefSeq" id="WP_011629507.1">
    <property type="nucleotide sequence ID" value="NC_008340.1"/>
</dbReference>
<dbReference type="AlphaFoldDB" id="Q0A7S4"/>
<reference evidence="4" key="1">
    <citation type="submission" date="2006-08" db="EMBL/GenBank/DDBJ databases">
        <title>Complete sequence of Alkalilimnicola ehrilichei MLHE-1.</title>
        <authorList>
            <person name="Copeland A."/>
            <person name="Lucas S."/>
            <person name="Lapidus A."/>
            <person name="Barry K."/>
            <person name="Detter J.C."/>
            <person name="Glavina del Rio T."/>
            <person name="Hammon N."/>
            <person name="Israni S."/>
            <person name="Dalin E."/>
            <person name="Tice H."/>
            <person name="Pitluck S."/>
            <person name="Sims D."/>
            <person name="Brettin T."/>
            <person name="Bruce D."/>
            <person name="Han C."/>
            <person name="Tapia R."/>
            <person name="Gilna P."/>
            <person name="Schmutz J."/>
            <person name="Larimer F."/>
            <person name="Land M."/>
            <person name="Hauser L."/>
            <person name="Kyrpides N."/>
            <person name="Mikhailova N."/>
            <person name="Oremland R.S."/>
            <person name="Hoeft S.E."/>
            <person name="Switzer-Blum J."/>
            <person name="Kulp T."/>
            <person name="King G."/>
            <person name="Tabita R."/>
            <person name="Witte B."/>
            <person name="Santini J.M."/>
            <person name="Basu P."/>
            <person name="Hollibaugh J.T."/>
            <person name="Xie G."/>
            <person name="Stolz J.F."/>
            <person name="Richardson P."/>
        </authorList>
    </citation>
    <scope>NUCLEOTIDE SEQUENCE [LARGE SCALE GENOMIC DNA]</scope>
    <source>
        <strain evidence="4">ATCC BAA-1101 / DSM 17681 / MLHE-1</strain>
    </source>
</reference>
<dbReference type="EMBL" id="CP000453">
    <property type="protein sequence ID" value="ABI57113.1"/>
    <property type="molecule type" value="Genomic_DNA"/>
</dbReference>
<evidence type="ECO:0000259" key="2">
    <source>
        <dbReference type="Pfam" id="PF04784"/>
    </source>
</evidence>
<keyword evidence="1" id="KW-0732">Signal</keyword>
<name>Q0A7S4_ALKEH</name>
<evidence type="ECO:0000313" key="4">
    <source>
        <dbReference type="Proteomes" id="UP000001962"/>
    </source>
</evidence>
<dbReference type="KEGG" id="aeh:Mlg_1767"/>
<evidence type="ECO:0000313" key="3">
    <source>
        <dbReference type="EMBL" id="ABI57113.1"/>
    </source>
</evidence>
<dbReference type="InterPro" id="IPR006869">
    <property type="entry name" value="DUF547"/>
</dbReference>
<dbReference type="eggNOG" id="COG0398">
    <property type="taxonomic scope" value="Bacteria"/>
</dbReference>
<feature type="domain" description="DUF547" evidence="2">
    <location>
        <begin position="98"/>
        <end position="214"/>
    </location>
</feature>
<dbReference type="Pfam" id="PF04784">
    <property type="entry name" value="DUF547"/>
    <property type="match status" value="1"/>
</dbReference>
<protein>
    <recommendedName>
        <fullName evidence="2">DUF547 domain-containing protein</fullName>
    </recommendedName>
</protein>